<evidence type="ECO:0000313" key="1">
    <source>
        <dbReference type="EMBL" id="KKM82942.1"/>
    </source>
</evidence>
<comment type="caution">
    <text evidence="1">The sequence shown here is derived from an EMBL/GenBank/DDBJ whole genome shotgun (WGS) entry which is preliminary data.</text>
</comment>
<sequence>MTSNIISKVIELDNCDKDLFIKVLYSEKFWEKVSSVKNIEAKFISPNVLYSKMTDEIVNIKVEMEGELVLQDRGEQIGGKGQLIEFNVRNNKDVKELEGTMRIKALSKNRSKIGIFIKSFKLSSDFANLIGKSIAELTLRRKITEMLRNLESWLKTNSLDSLL</sequence>
<gene>
    <name evidence="1" type="ORF">LCGC14_1314350</name>
</gene>
<reference evidence="1" key="1">
    <citation type="journal article" date="2015" name="Nature">
        <title>Complex archaea that bridge the gap between prokaryotes and eukaryotes.</title>
        <authorList>
            <person name="Spang A."/>
            <person name="Saw J.H."/>
            <person name="Jorgensen S.L."/>
            <person name="Zaremba-Niedzwiedzka K."/>
            <person name="Martijn J."/>
            <person name="Lind A.E."/>
            <person name="van Eijk R."/>
            <person name="Schleper C."/>
            <person name="Guy L."/>
            <person name="Ettema T.J."/>
        </authorList>
    </citation>
    <scope>NUCLEOTIDE SEQUENCE</scope>
</reference>
<dbReference type="EMBL" id="LAZR01007788">
    <property type="protein sequence ID" value="KKM82942.1"/>
    <property type="molecule type" value="Genomic_DNA"/>
</dbReference>
<accession>A0A0F9NNS1</accession>
<protein>
    <recommendedName>
        <fullName evidence="2">Coenzyme Q-binding protein COQ10 START domain-containing protein</fullName>
    </recommendedName>
</protein>
<proteinExistence type="predicted"/>
<organism evidence="1">
    <name type="scientific">marine sediment metagenome</name>
    <dbReference type="NCBI Taxonomy" id="412755"/>
    <lineage>
        <taxon>unclassified sequences</taxon>
        <taxon>metagenomes</taxon>
        <taxon>ecological metagenomes</taxon>
    </lineage>
</organism>
<evidence type="ECO:0008006" key="2">
    <source>
        <dbReference type="Google" id="ProtNLM"/>
    </source>
</evidence>
<dbReference type="AlphaFoldDB" id="A0A0F9NNS1"/>
<name>A0A0F9NNS1_9ZZZZ</name>